<evidence type="ECO:0000313" key="1">
    <source>
        <dbReference type="EMBL" id="KAI9909775.1"/>
    </source>
</evidence>
<name>A0ACC0VT89_9STRA</name>
<protein>
    <submittedName>
        <fullName evidence="1">Uncharacterized protein</fullName>
    </submittedName>
</protein>
<sequence length="81" mass="9544">MRFQTQSTPARSLALRTLLCCENVKTLQPTVYQVRQQLMEIMSARFLNGDDSDFVNYAEIDTNETLNDFVEIQREAEERYF</sequence>
<reference evidence="1 2" key="1">
    <citation type="journal article" date="2022" name="bioRxiv">
        <title>The genome of the oomycete Peronosclerospora sorghi, a cosmopolitan pathogen of maize and sorghum, is inflated with dispersed pseudogenes.</title>
        <authorList>
            <person name="Fletcher K."/>
            <person name="Martin F."/>
            <person name="Isakeit T."/>
            <person name="Cavanaugh K."/>
            <person name="Magill C."/>
            <person name="Michelmore R."/>
        </authorList>
    </citation>
    <scope>NUCLEOTIDE SEQUENCE [LARGE SCALE GENOMIC DNA]</scope>
    <source>
        <strain evidence="1">P6</strain>
    </source>
</reference>
<keyword evidence="2" id="KW-1185">Reference proteome</keyword>
<accession>A0ACC0VT89</accession>
<gene>
    <name evidence="1" type="ORF">PsorP6_010051</name>
</gene>
<dbReference type="Proteomes" id="UP001163321">
    <property type="component" value="Chromosome 6"/>
</dbReference>
<dbReference type="EMBL" id="CM047585">
    <property type="protein sequence ID" value="KAI9909775.1"/>
    <property type="molecule type" value="Genomic_DNA"/>
</dbReference>
<comment type="caution">
    <text evidence="1">The sequence shown here is derived from an EMBL/GenBank/DDBJ whole genome shotgun (WGS) entry which is preliminary data.</text>
</comment>
<organism evidence="1 2">
    <name type="scientific">Peronosclerospora sorghi</name>
    <dbReference type="NCBI Taxonomy" id="230839"/>
    <lineage>
        <taxon>Eukaryota</taxon>
        <taxon>Sar</taxon>
        <taxon>Stramenopiles</taxon>
        <taxon>Oomycota</taxon>
        <taxon>Peronosporomycetes</taxon>
        <taxon>Peronosporales</taxon>
        <taxon>Peronosporaceae</taxon>
        <taxon>Peronosclerospora</taxon>
    </lineage>
</organism>
<proteinExistence type="predicted"/>
<evidence type="ECO:0000313" key="2">
    <source>
        <dbReference type="Proteomes" id="UP001163321"/>
    </source>
</evidence>